<protein>
    <submittedName>
        <fullName evidence="2">CamS sex pheromone cAM373 family protein</fullName>
    </submittedName>
</protein>
<gene>
    <name evidence="2" type="ORF">FD06_GL001331</name>
</gene>
<dbReference type="AlphaFoldDB" id="A0A0R2ANN5"/>
<dbReference type="Proteomes" id="UP000052012">
    <property type="component" value="Unassembled WGS sequence"/>
</dbReference>
<proteinExistence type="predicted"/>
<dbReference type="EMBL" id="AYYQ01000029">
    <property type="protein sequence ID" value="KRM68309.1"/>
    <property type="molecule type" value="Genomic_DNA"/>
</dbReference>
<evidence type="ECO:0000313" key="2">
    <source>
        <dbReference type="EMBL" id="KRM68309.1"/>
    </source>
</evidence>
<feature type="chain" id="PRO_5039157297" evidence="1">
    <location>
        <begin position="28"/>
        <end position="378"/>
    </location>
</feature>
<feature type="signal peptide" evidence="1">
    <location>
        <begin position="1"/>
        <end position="27"/>
    </location>
</feature>
<dbReference type="PIRSF" id="PIRSF012509">
    <property type="entry name" value="CamS"/>
    <property type="match status" value="1"/>
</dbReference>
<dbReference type="Gene3D" id="3.10.570.10">
    <property type="entry name" value="sex pheromone staph- cam373 precursor domain"/>
    <property type="match status" value="1"/>
</dbReference>
<dbReference type="PROSITE" id="PS51257">
    <property type="entry name" value="PROKAR_LIPOPROTEIN"/>
    <property type="match status" value="1"/>
</dbReference>
<dbReference type="STRING" id="1423781.FD06_GL001331"/>
<evidence type="ECO:0000256" key="1">
    <source>
        <dbReference type="SAM" id="SignalP"/>
    </source>
</evidence>
<evidence type="ECO:0000313" key="3">
    <source>
        <dbReference type="Proteomes" id="UP000052012"/>
    </source>
</evidence>
<keyword evidence="1" id="KW-0732">Signal</keyword>
<accession>A0A0R2ANN5</accession>
<reference evidence="2 3" key="1">
    <citation type="journal article" date="2015" name="Genome Announc.">
        <title>Expanding the biotechnology potential of lactobacilli through comparative genomics of 213 strains and associated genera.</title>
        <authorList>
            <person name="Sun Z."/>
            <person name="Harris H.M."/>
            <person name="McCann A."/>
            <person name="Guo C."/>
            <person name="Argimon S."/>
            <person name="Zhang W."/>
            <person name="Yang X."/>
            <person name="Jeffery I.B."/>
            <person name="Cooney J.C."/>
            <person name="Kagawa T.F."/>
            <person name="Liu W."/>
            <person name="Song Y."/>
            <person name="Salvetti E."/>
            <person name="Wrobel A."/>
            <person name="Rasinkangas P."/>
            <person name="Parkhill J."/>
            <person name="Rea M.C."/>
            <person name="O'Sullivan O."/>
            <person name="Ritari J."/>
            <person name="Douillard F.P."/>
            <person name="Paul Ross R."/>
            <person name="Yang R."/>
            <person name="Briner A.E."/>
            <person name="Felis G.E."/>
            <person name="de Vos W.M."/>
            <person name="Barrangou R."/>
            <person name="Klaenhammer T.R."/>
            <person name="Caufield P.W."/>
            <person name="Cui Y."/>
            <person name="Zhang H."/>
            <person name="O'Toole P.W."/>
        </authorList>
    </citation>
    <scope>NUCLEOTIDE SEQUENCE [LARGE SCALE GENOMIC DNA]</scope>
    <source>
        <strain evidence="2 3">DSM 23829</strain>
    </source>
</reference>
<dbReference type="PATRIC" id="fig|1423781.4.peg.1379"/>
<organism evidence="2 3">
    <name type="scientific">Apilactobacillus ozensis DSM 23829 = JCM 17196</name>
    <dbReference type="NCBI Taxonomy" id="1423781"/>
    <lineage>
        <taxon>Bacteria</taxon>
        <taxon>Bacillati</taxon>
        <taxon>Bacillota</taxon>
        <taxon>Bacilli</taxon>
        <taxon>Lactobacillales</taxon>
        <taxon>Lactobacillaceae</taxon>
        <taxon>Apilactobacillus</taxon>
    </lineage>
</organism>
<dbReference type="CDD" id="cd13440">
    <property type="entry name" value="CamS_repeat_2"/>
    <property type="match status" value="1"/>
</dbReference>
<keyword evidence="3" id="KW-1185">Reference proteome</keyword>
<comment type="caution">
    <text evidence="2">The sequence shown here is derived from an EMBL/GenBank/DDBJ whole genome shotgun (WGS) entry which is preliminary data.</text>
</comment>
<name>A0A0R2ANN5_9LACO</name>
<dbReference type="InterPro" id="IPR011426">
    <property type="entry name" value="CamS"/>
</dbReference>
<dbReference type="CDD" id="cd13441">
    <property type="entry name" value="CamS_repeat_1"/>
    <property type="match status" value="1"/>
</dbReference>
<sequence>MTNPGGKNNMKKFRIIMLLMACTLFLAACGKSESSKKGKDNSSNTQLIGQTSNKYYQGVIKNGHYQTSKSRGVTVQQNDNQLNLKSFENGLLNISKSHFSTDKYIFQEGQYINTNTAEKWLDRKTKKNPEGLNPSGKDTKVPMYLQQIDEQDFMTQQNNSLKISGMTIGVGINSVYYYRKEAYGAIYQKKLTNSEIKEQGKQIGNTILQRLRKNKDLKNIPIVIALYKQAPNDSLVGGNFFAYSVNNDGATKVSSWQKMNIKNEVLPSQSSKTNNNDEDAFDNFKSQVQNFFPNLSGITAQAHYVNGKLSGMHVNITTQFYGESEIISFTQYVQTQAEKYLPSGIPIDISISSTEGMQSFLSRSSSSKEFYSHVFSSY</sequence>
<dbReference type="Pfam" id="PF07537">
    <property type="entry name" value="CamS"/>
    <property type="match status" value="1"/>
</dbReference>